<gene>
    <name evidence="1" type="ORF">Tci_451263</name>
</gene>
<evidence type="ECO:0000313" key="1">
    <source>
        <dbReference type="EMBL" id="GEY79289.1"/>
    </source>
</evidence>
<organism evidence="1">
    <name type="scientific">Tanacetum cinerariifolium</name>
    <name type="common">Dalmatian daisy</name>
    <name type="synonym">Chrysanthemum cinerariifolium</name>
    <dbReference type="NCBI Taxonomy" id="118510"/>
    <lineage>
        <taxon>Eukaryota</taxon>
        <taxon>Viridiplantae</taxon>
        <taxon>Streptophyta</taxon>
        <taxon>Embryophyta</taxon>
        <taxon>Tracheophyta</taxon>
        <taxon>Spermatophyta</taxon>
        <taxon>Magnoliopsida</taxon>
        <taxon>eudicotyledons</taxon>
        <taxon>Gunneridae</taxon>
        <taxon>Pentapetalae</taxon>
        <taxon>asterids</taxon>
        <taxon>campanulids</taxon>
        <taxon>Asterales</taxon>
        <taxon>Asteraceae</taxon>
        <taxon>Asteroideae</taxon>
        <taxon>Anthemideae</taxon>
        <taxon>Anthemidinae</taxon>
        <taxon>Tanacetum</taxon>
    </lineage>
</organism>
<proteinExistence type="predicted"/>
<comment type="caution">
    <text evidence="1">The sequence shown here is derived from an EMBL/GenBank/DDBJ whole genome shotgun (WGS) entry which is preliminary data.</text>
</comment>
<feature type="non-terminal residue" evidence="1">
    <location>
        <position position="1"/>
    </location>
</feature>
<reference evidence="1" key="1">
    <citation type="journal article" date="2019" name="Sci. Rep.">
        <title>Draft genome of Tanacetum cinerariifolium, the natural source of mosquito coil.</title>
        <authorList>
            <person name="Yamashiro T."/>
            <person name="Shiraishi A."/>
            <person name="Satake H."/>
            <person name="Nakayama K."/>
        </authorList>
    </citation>
    <scope>NUCLEOTIDE SEQUENCE</scope>
</reference>
<protein>
    <submittedName>
        <fullName evidence="1">Uncharacterized protein</fullName>
    </submittedName>
</protein>
<sequence length="99" mass="11430">ELDTPFPMEVDMPYPMEVDMPYRFIDQKSLEYGRYGVSQVLDMAYQGFLGVGNTFDIFENILLPYSLNTAYCLPLYTAYWILFPLWSLVSAGTNTSYLP</sequence>
<accession>A0A699HUL3</accession>
<dbReference type="AlphaFoldDB" id="A0A699HUL3"/>
<dbReference type="EMBL" id="BKCJ010210208">
    <property type="protein sequence ID" value="GEY79289.1"/>
    <property type="molecule type" value="Genomic_DNA"/>
</dbReference>
<name>A0A699HUL3_TANCI</name>